<organism evidence="1 2">
    <name type="scientific">Pocillopora damicornis</name>
    <name type="common">Cauliflower coral</name>
    <name type="synonym">Millepora damicornis</name>
    <dbReference type="NCBI Taxonomy" id="46731"/>
    <lineage>
        <taxon>Eukaryota</taxon>
        <taxon>Metazoa</taxon>
        <taxon>Cnidaria</taxon>
        <taxon>Anthozoa</taxon>
        <taxon>Hexacorallia</taxon>
        <taxon>Scleractinia</taxon>
        <taxon>Astrocoeniina</taxon>
        <taxon>Pocilloporidae</taxon>
        <taxon>Pocillopora</taxon>
    </lineage>
</organism>
<accession>A0A3M6V6F9</accession>
<gene>
    <name evidence="1" type="ORF">pdam_00013733</name>
</gene>
<dbReference type="Proteomes" id="UP000275408">
    <property type="component" value="Unassembled WGS sequence"/>
</dbReference>
<evidence type="ECO:0000313" key="1">
    <source>
        <dbReference type="EMBL" id="RMX61536.1"/>
    </source>
</evidence>
<protein>
    <submittedName>
        <fullName evidence="1">Uncharacterized protein</fullName>
    </submittedName>
</protein>
<reference evidence="1 2" key="1">
    <citation type="journal article" date="2018" name="Sci. Rep.">
        <title>Comparative analysis of the Pocillopora damicornis genome highlights role of immune system in coral evolution.</title>
        <authorList>
            <person name="Cunning R."/>
            <person name="Bay R.A."/>
            <person name="Gillette P."/>
            <person name="Baker A.C."/>
            <person name="Traylor-Knowles N."/>
        </authorList>
    </citation>
    <scope>NUCLEOTIDE SEQUENCE [LARGE SCALE GENOMIC DNA]</scope>
    <source>
        <strain evidence="1">RSMAS</strain>
        <tissue evidence="1">Whole animal</tissue>
    </source>
</reference>
<evidence type="ECO:0000313" key="2">
    <source>
        <dbReference type="Proteomes" id="UP000275408"/>
    </source>
</evidence>
<proteinExistence type="predicted"/>
<keyword evidence="2" id="KW-1185">Reference proteome</keyword>
<dbReference type="EMBL" id="RCHS01000009">
    <property type="protein sequence ID" value="RMX61536.1"/>
    <property type="molecule type" value="Genomic_DNA"/>
</dbReference>
<comment type="caution">
    <text evidence="1">The sequence shown here is derived from an EMBL/GenBank/DDBJ whole genome shotgun (WGS) entry which is preliminary data.</text>
</comment>
<name>A0A3M6V6F9_POCDA</name>
<sequence length="243" mass="28470">MVRRWRKDQANLFNGELKMSAKRKTMGCFSPKYPELDQTLLDWFSEKRSQAYLTSQKSCKKNHQNSDSKTWQICMDIKEKHVHAYPCPPKSSMGKAEKIMQALKPQMWLPFTSNRGIKLDLLLLTTKSRMNRIDTSSWQIDAKTVQTDVQTVRKDVRTIQMDVTKLRTDPNKRTQVKSTIHERLTASEENTRFLSLSHIELKFLIMDFTENDIYSQLYDTYHVGLRFAQFTSVNLHLLSINIS</sequence>
<dbReference type="AlphaFoldDB" id="A0A3M6V6F9"/>